<organism evidence="2 3">
    <name type="scientific">Candidatus Raymondbacteria bacterium RIFOXYD12_FULL_49_13</name>
    <dbReference type="NCBI Taxonomy" id="1817890"/>
    <lineage>
        <taxon>Bacteria</taxon>
        <taxon>Raymondiibacteriota</taxon>
    </lineage>
</organism>
<protein>
    <recommendedName>
        <fullName evidence="4">Methyltransferase type 11 domain-containing protein</fullName>
    </recommendedName>
</protein>
<accession>A0A1F7FIB3</accession>
<comment type="caution">
    <text evidence="2">The sequence shown here is derived from an EMBL/GenBank/DDBJ whole genome shotgun (WGS) entry which is preliminary data.</text>
</comment>
<keyword evidence="1" id="KW-1133">Transmembrane helix</keyword>
<dbReference type="InterPro" id="IPR029063">
    <property type="entry name" value="SAM-dependent_MTases_sf"/>
</dbReference>
<keyword evidence="1" id="KW-0472">Membrane</keyword>
<name>A0A1F7FIB3_UNCRA</name>
<dbReference type="Gene3D" id="3.40.50.150">
    <property type="entry name" value="Vaccinia Virus protein VP39"/>
    <property type="match status" value="1"/>
</dbReference>
<proteinExistence type="predicted"/>
<dbReference type="EMBL" id="MFYX01000033">
    <property type="protein sequence ID" value="OGK06311.1"/>
    <property type="molecule type" value="Genomic_DNA"/>
</dbReference>
<dbReference type="Proteomes" id="UP000179243">
    <property type="component" value="Unassembled WGS sequence"/>
</dbReference>
<gene>
    <name evidence="2" type="ORF">A2519_08540</name>
</gene>
<dbReference type="Pfam" id="PF13489">
    <property type="entry name" value="Methyltransf_23"/>
    <property type="match status" value="1"/>
</dbReference>
<dbReference type="CDD" id="cd02440">
    <property type="entry name" value="AdoMet_MTases"/>
    <property type="match status" value="1"/>
</dbReference>
<evidence type="ECO:0000313" key="3">
    <source>
        <dbReference type="Proteomes" id="UP000179243"/>
    </source>
</evidence>
<dbReference type="SUPFAM" id="SSF53335">
    <property type="entry name" value="S-adenosyl-L-methionine-dependent methyltransferases"/>
    <property type="match status" value="1"/>
</dbReference>
<evidence type="ECO:0000256" key="1">
    <source>
        <dbReference type="SAM" id="Phobius"/>
    </source>
</evidence>
<evidence type="ECO:0000313" key="2">
    <source>
        <dbReference type="EMBL" id="OGK06311.1"/>
    </source>
</evidence>
<sequence>MKIKKRFTVTPEFLFNLEKKALSRPGIWSPWRLRYLVGIECALAAGLIFGAPVFLIACIAAVVWIADLWVARRGRRFKLSMEIALLRKYIAGESDHFYKDNKIAAVEREDIALFGKRSIRDVNPIHCTRKFIIRSIVRSGRFTGNTVVDVGCHYGTMSEEFLHGWRNVIGFDFQSMGMPEFRRRVGPHAVIGSAEHLPFKKGSLGAISFTEVLEHLLDPFAVLGELRNALVPGGKLLLSTDNRHEMLWEDLCNPLKILEKAAGLLYEPLLPVRSVLWRNADNSLYYYHTAFSKSEIRKVLEESGFVVEFQSSFPFLHTLYLLLNRLPFSVTEEGYARVASGLFRIYSRIPVIGSMGAHWLIIARKA</sequence>
<keyword evidence="1" id="KW-0812">Transmembrane</keyword>
<reference evidence="2 3" key="1">
    <citation type="journal article" date="2016" name="Nat. Commun.">
        <title>Thousands of microbial genomes shed light on interconnected biogeochemical processes in an aquifer system.</title>
        <authorList>
            <person name="Anantharaman K."/>
            <person name="Brown C.T."/>
            <person name="Hug L.A."/>
            <person name="Sharon I."/>
            <person name="Castelle C.J."/>
            <person name="Probst A.J."/>
            <person name="Thomas B.C."/>
            <person name="Singh A."/>
            <person name="Wilkins M.J."/>
            <person name="Karaoz U."/>
            <person name="Brodie E.L."/>
            <person name="Williams K.H."/>
            <person name="Hubbard S.S."/>
            <person name="Banfield J.F."/>
        </authorList>
    </citation>
    <scope>NUCLEOTIDE SEQUENCE [LARGE SCALE GENOMIC DNA]</scope>
</reference>
<feature type="transmembrane region" description="Helical" evidence="1">
    <location>
        <begin position="42"/>
        <end position="71"/>
    </location>
</feature>
<evidence type="ECO:0008006" key="4">
    <source>
        <dbReference type="Google" id="ProtNLM"/>
    </source>
</evidence>
<dbReference type="AlphaFoldDB" id="A0A1F7FIB3"/>